<accession>E1ZAI6</accession>
<dbReference type="Proteomes" id="UP000008141">
    <property type="component" value="Unassembled WGS sequence"/>
</dbReference>
<feature type="transmembrane region" description="Helical" evidence="2">
    <location>
        <begin position="63"/>
        <end position="81"/>
    </location>
</feature>
<sequence length="308" mass="32608">MAAYAAQAQQSPSKPPRRTKRVPKRAIAAAREAQQGDRRAAAGLASRPPADAALARALGGTGAYALLLLQALLSVAAVLWADRLRPATYTSQEWQQLAAAAAVGASVLALAAHTAFALLRHGRRHRRAAAGAVTAAAAPAARRAVQSVVPLQDVSGTWIKDRAASDSMEPACDAMRLGGLVRTAIRHAPPAATTPACLSLHTLPAVLIRGVEVRLDGGQFTMSVLSGILWFKVTERYPLDGAPVQCRRRDLRRGGHTGRVERCPATGSVVLRLEWGEPLGGTDVLHVRTDLLIGGQAVSYTQVYRRKA</sequence>
<gene>
    <name evidence="3" type="ORF">CHLNCDRAFT_143825</name>
</gene>
<feature type="compositionally biased region" description="Low complexity" evidence="1">
    <location>
        <begin position="1"/>
        <end position="12"/>
    </location>
</feature>
<name>E1ZAI6_CHLVA</name>
<protein>
    <submittedName>
        <fullName evidence="3">Uncharacterized protein</fullName>
    </submittedName>
</protein>
<dbReference type="KEGG" id="cvr:CHLNCDRAFT_143825"/>
<keyword evidence="4" id="KW-1185">Reference proteome</keyword>
<proteinExistence type="predicted"/>
<reference evidence="3 4" key="1">
    <citation type="journal article" date="2010" name="Plant Cell">
        <title>The Chlorella variabilis NC64A genome reveals adaptation to photosymbiosis, coevolution with viruses, and cryptic sex.</title>
        <authorList>
            <person name="Blanc G."/>
            <person name="Duncan G."/>
            <person name="Agarkova I."/>
            <person name="Borodovsky M."/>
            <person name="Gurnon J."/>
            <person name="Kuo A."/>
            <person name="Lindquist E."/>
            <person name="Lucas S."/>
            <person name="Pangilinan J."/>
            <person name="Polle J."/>
            <person name="Salamov A."/>
            <person name="Terry A."/>
            <person name="Yamada T."/>
            <person name="Dunigan D.D."/>
            <person name="Grigoriev I.V."/>
            <person name="Claverie J.M."/>
            <person name="Van Etten J.L."/>
        </authorList>
    </citation>
    <scope>NUCLEOTIDE SEQUENCE [LARGE SCALE GENOMIC DNA]</scope>
    <source>
        <strain evidence="3 4">NC64A</strain>
    </source>
</reference>
<dbReference type="RefSeq" id="XP_005849173.1">
    <property type="nucleotide sequence ID" value="XM_005849111.1"/>
</dbReference>
<dbReference type="EMBL" id="GL433840">
    <property type="protein sequence ID" value="EFN57071.1"/>
    <property type="molecule type" value="Genomic_DNA"/>
</dbReference>
<keyword evidence="2" id="KW-0472">Membrane</keyword>
<dbReference type="OrthoDB" id="513082at2759"/>
<feature type="region of interest" description="Disordered" evidence="1">
    <location>
        <begin position="1"/>
        <end position="45"/>
    </location>
</feature>
<keyword evidence="2" id="KW-1133">Transmembrane helix</keyword>
<evidence type="ECO:0000313" key="3">
    <source>
        <dbReference type="EMBL" id="EFN57071.1"/>
    </source>
</evidence>
<dbReference type="GeneID" id="17356655"/>
<dbReference type="InParanoid" id="E1ZAI6"/>
<evidence type="ECO:0000256" key="1">
    <source>
        <dbReference type="SAM" id="MobiDB-lite"/>
    </source>
</evidence>
<organism evidence="4">
    <name type="scientific">Chlorella variabilis</name>
    <name type="common">Green alga</name>
    <dbReference type="NCBI Taxonomy" id="554065"/>
    <lineage>
        <taxon>Eukaryota</taxon>
        <taxon>Viridiplantae</taxon>
        <taxon>Chlorophyta</taxon>
        <taxon>core chlorophytes</taxon>
        <taxon>Trebouxiophyceae</taxon>
        <taxon>Chlorellales</taxon>
        <taxon>Chlorellaceae</taxon>
        <taxon>Chlorella clade</taxon>
        <taxon>Chlorella</taxon>
    </lineage>
</organism>
<feature type="compositionally biased region" description="Basic residues" evidence="1">
    <location>
        <begin position="15"/>
        <end position="24"/>
    </location>
</feature>
<feature type="transmembrane region" description="Helical" evidence="2">
    <location>
        <begin position="97"/>
        <end position="119"/>
    </location>
</feature>
<evidence type="ECO:0000313" key="4">
    <source>
        <dbReference type="Proteomes" id="UP000008141"/>
    </source>
</evidence>
<keyword evidence="2" id="KW-0812">Transmembrane</keyword>
<evidence type="ECO:0000256" key="2">
    <source>
        <dbReference type="SAM" id="Phobius"/>
    </source>
</evidence>
<dbReference type="AlphaFoldDB" id="E1ZAI6"/>